<dbReference type="PANTHER" id="PTHR42957:SF1">
    <property type="entry name" value="HELICASE MJ1565-RELATED"/>
    <property type="match status" value="1"/>
</dbReference>
<dbReference type="Gene3D" id="3.40.50.300">
    <property type="entry name" value="P-loop containing nucleotide triphosphate hydrolases"/>
    <property type="match status" value="2"/>
</dbReference>
<keyword evidence="2" id="KW-0067">ATP-binding</keyword>
<dbReference type="InterPro" id="IPR002789">
    <property type="entry name" value="HerA_central"/>
</dbReference>
<name>A0A7C4TX73_9BACT</name>
<dbReference type="InterPro" id="IPR008571">
    <property type="entry name" value="HerA-like"/>
</dbReference>
<comment type="caution">
    <text evidence="2">The sequence shown here is derived from an EMBL/GenBank/DDBJ whole genome shotgun (WGS) entry which is preliminary data.</text>
</comment>
<organism evidence="2">
    <name type="scientific">Caldisericum exile</name>
    <dbReference type="NCBI Taxonomy" id="693075"/>
    <lineage>
        <taxon>Bacteria</taxon>
        <taxon>Pseudomonadati</taxon>
        <taxon>Caldisericota/Cryosericota group</taxon>
        <taxon>Caldisericota</taxon>
        <taxon>Caldisericia</taxon>
        <taxon>Caldisericales</taxon>
        <taxon>Caldisericaceae</taxon>
        <taxon>Caldisericum</taxon>
    </lineage>
</organism>
<protein>
    <submittedName>
        <fullName evidence="2">ATP-binding protein</fullName>
    </submittedName>
</protein>
<evidence type="ECO:0000313" key="2">
    <source>
        <dbReference type="EMBL" id="HGW60494.1"/>
    </source>
</evidence>
<dbReference type="GO" id="GO:0005524">
    <property type="term" value="F:ATP binding"/>
    <property type="evidence" value="ECO:0007669"/>
    <property type="project" value="UniProtKB-KW"/>
</dbReference>
<dbReference type="PANTHER" id="PTHR42957">
    <property type="entry name" value="HELICASE MJ1565-RELATED"/>
    <property type="match status" value="1"/>
</dbReference>
<sequence length="511" mass="56987">MEEIDVIGQIVGGKNAKIFLRERSGVRIELGDLLVVEDKSGLLIMQVYDLSYGSQVPPQVRELLAGLKLEGYGRELTFLEPELRNYVIAEVKAVAEVDGQKVKIPKVLPQFFSAVRRVKESDLSFLTKPKNPIYLGKVRSGSKVLGVDVFLNGLEAFTHHIIVPATTGRGKSNLVKVMLWSLLDQPSFGILVLDPHDEYYGRHGKGLKDHPKANENLLYYSPNPPVGGNTLVINLRSINPWHFQGITSFTDAQWDAIRKYFNSFHDRWIENIVRGNLIEGIDERTIKVLQRRFDNILGVYLDDQGNLQCRSKVFSETVGLTTIQDIVKALEAGKKVVIDSSNLLDEAELLIGSIIINGIFSKYQLYKSEGKLEEKPVIGIVIEEAPRVLGADVLSNMGDNIYSTIAREGRKFKIGLLAVTQLISLIPKQILANMNTKIILGNELATERRAIIESAAQDLSEDDRTIASLDKGEAIVSSSFTKFAIPIQVPLFENYIKNFAIKEKDKPVFVG</sequence>
<dbReference type="AlphaFoldDB" id="A0A7C4TX73"/>
<keyword evidence="2" id="KW-0547">Nucleotide-binding</keyword>
<accession>A0A7C4TX73</accession>
<dbReference type="Pfam" id="PF01935">
    <property type="entry name" value="DUF87"/>
    <property type="match status" value="1"/>
</dbReference>
<dbReference type="EMBL" id="DTHV01000113">
    <property type="protein sequence ID" value="HGW60494.1"/>
    <property type="molecule type" value="Genomic_DNA"/>
</dbReference>
<dbReference type="SUPFAM" id="SSF52540">
    <property type="entry name" value="P-loop containing nucleoside triphosphate hydrolases"/>
    <property type="match status" value="1"/>
</dbReference>
<feature type="domain" description="Helicase HerA central" evidence="1">
    <location>
        <begin position="133"/>
        <end position="357"/>
    </location>
</feature>
<evidence type="ECO:0000259" key="1">
    <source>
        <dbReference type="Pfam" id="PF01935"/>
    </source>
</evidence>
<gene>
    <name evidence="2" type="ORF">ENV82_03580</name>
</gene>
<dbReference type="InterPro" id="IPR027417">
    <property type="entry name" value="P-loop_NTPase"/>
</dbReference>
<proteinExistence type="predicted"/>
<reference evidence="2" key="1">
    <citation type="journal article" date="2020" name="mSystems">
        <title>Genome- and Community-Level Interaction Insights into Carbon Utilization and Element Cycling Functions of Hydrothermarchaeota in Hydrothermal Sediment.</title>
        <authorList>
            <person name="Zhou Z."/>
            <person name="Liu Y."/>
            <person name="Xu W."/>
            <person name="Pan J."/>
            <person name="Luo Z.H."/>
            <person name="Li M."/>
        </authorList>
    </citation>
    <scope>NUCLEOTIDE SEQUENCE [LARGE SCALE GENOMIC DNA]</scope>
    <source>
        <strain evidence="2">SpSt-794</strain>
    </source>
</reference>